<dbReference type="EMBL" id="JASGBQ010000012">
    <property type="protein sequence ID" value="MDI9242409.1"/>
    <property type="molecule type" value="Genomic_DNA"/>
</dbReference>
<comment type="caution">
    <text evidence="1">The sequence shown here is derived from an EMBL/GenBank/DDBJ whole genome shotgun (WGS) entry which is preliminary data.</text>
</comment>
<organism evidence="1 2">
    <name type="scientific">Fusibacillus kribbianus</name>
    <dbReference type="NCBI Taxonomy" id="3044208"/>
    <lineage>
        <taxon>Bacteria</taxon>
        <taxon>Bacillati</taxon>
        <taxon>Bacillota</taxon>
        <taxon>Clostridia</taxon>
        <taxon>Lachnospirales</taxon>
        <taxon>Lachnospiraceae</taxon>
        <taxon>Fusibacillus</taxon>
    </lineage>
</organism>
<sequence length="43" mass="5205">MKRRMSFQEKLSRICCDKKNLDRKALKVQKSLKEIQELLDKKP</sequence>
<protein>
    <submittedName>
        <fullName evidence="1">Uncharacterized protein</fullName>
    </submittedName>
</protein>
<dbReference type="RefSeq" id="WP_283230857.1">
    <property type="nucleotide sequence ID" value="NZ_JASGBQ010000012.1"/>
</dbReference>
<accession>A0AAP4EXC4</accession>
<evidence type="ECO:0000313" key="2">
    <source>
        <dbReference type="Proteomes" id="UP001300383"/>
    </source>
</evidence>
<reference evidence="1 2" key="1">
    <citation type="submission" date="2023-05" db="EMBL/GenBank/DDBJ databases">
        <title>[ruminococcus] sp. nov., isolated from a pig farm feces dump.</title>
        <authorList>
            <person name="Chang Y.-H."/>
        </authorList>
    </citation>
    <scope>NUCLEOTIDE SEQUENCE [LARGE SCALE GENOMIC DNA]</scope>
    <source>
        <strain evidence="1 2">YH-rum2234</strain>
    </source>
</reference>
<evidence type="ECO:0000313" key="1">
    <source>
        <dbReference type="EMBL" id="MDI9242409.1"/>
    </source>
</evidence>
<dbReference type="AlphaFoldDB" id="A0AAP4EXC4"/>
<name>A0AAP4EXC4_9FIRM</name>
<keyword evidence="2" id="KW-1185">Reference proteome</keyword>
<proteinExistence type="predicted"/>
<dbReference type="Proteomes" id="UP001300383">
    <property type="component" value="Unassembled WGS sequence"/>
</dbReference>
<gene>
    <name evidence="1" type="ORF">QJ036_07975</name>
</gene>